<dbReference type="InterPro" id="IPR011990">
    <property type="entry name" value="TPR-like_helical_dom_sf"/>
</dbReference>
<accession>A0AA35JN36</accession>
<evidence type="ECO:0000256" key="2">
    <source>
        <dbReference type="ARBA" id="ARBA00031845"/>
    </source>
</evidence>
<dbReference type="EMBL" id="OX365920">
    <property type="protein sequence ID" value="CAI4065355.1"/>
    <property type="molecule type" value="Genomic_DNA"/>
</dbReference>
<protein>
    <recommendedName>
        <fullName evidence="2">Protein ZIP4 homolog</fullName>
    </recommendedName>
</protein>
<dbReference type="PANTHER" id="PTHR40375">
    <property type="entry name" value="SPORULATION-SPECIFIC PROTEIN 22"/>
    <property type="match status" value="1"/>
</dbReference>
<dbReference type="InterPro" id="IPR013940">
    <property type="entry name" value="Spo22/ZIP4/TEX11"/>
</dbReference>
<gene>
    <name evidence="3" type="primary">SUVC09G0970</name>
    <name evidence="3" type="ORF">SUVC_09G0970</name>
</gene>
<dbReference type="Pfam" id="PF08631">
    <property type="entry name" value="SPO22"/>
    <property type="match status" value="1"/>
</dbReference>
<evidence type="ECO:0000313" key="4">
    <source>
        <dbReference type="Proteomes" id="UP001162090"/>
    </source>
</evidence>
<organism evidence="3 4">
    <name type="scientific">Saccharomyces uvarum</name>
    <name type="common">Yeast</name>
    <name type="synonym">Saccharomyces bayanus var. uvarum</name>
    <dbReference type="NCBI Taxonomy" id="230603"/>
    <lineage>
        <taxon>Eukaryota</taxon>
        <taxon>Fungi</taxon>
        <taxon>Dikarya</taxon>
        <taxon>Ascomycota</taxon>
        <taxon>Saccharomycotina</taxon>
        <taxon>Saccharomycetes</taxon>
        <taxon>Saccharomycetales</taxon>
        <taxon>Saccharomycetaceae</taxon>
        <taxon>Saccharomyces</taxon>
    </lineage>
</organism>
<dbReference type="InterPro" id="IPR039057">
    <property type="entry name" value="Spo22/ZIP4"/>
</dbReference>
<dbReference type="PANTHER" id="PTHR40375:SF2">
    <property type="entry name" value="SPORULATION-SPECIFIC PROTEIN 22"/>
    <property type="match status" value="1"/>
</dbReference>
<name>A0AA35JN36_SACUV</name>
<evidence type="ECO:0000313" key="3">
    <source>
        <dbReference type="EMBL" id="CAI4065355.1"/>
    </source>
</evidence>
<dbReference type="SUPFAM" id="SSF48452">
    <property type="entry name" value="TPR-like"/>
    <property type="match status" value="1"/>
</dbReference>
<dbReference type="Proteomes" id="UP001162090">
    <property type="component" value="Chromosome 9"/>
</dbReference>
<dbReference type="AlphaFoldDB" id="A0AA35JN36"/>
<reference evidence="3" key="1">
    <citation type="submission" date="2022-10" db="EMBL/GenBank/DDBJ databases">
        <authorList>
            <person name="Byrne P K."/>
        </authorList>
    </citation>
    <scope>NUCLEOTIDE SEQUENCE</scope>
    <source>
        <strain evidence="3">CBS7001</strain>
    </source>
</reference>
<dbReference type="GO" id="GO:0051321">
    <property type="term" value="P:meiotic cell cycle"/>
    <property type="evidence" value="ECO:0007669"/>
    <property type="project" value="UniProtKB-KW"/>
</dbReference>
<proteinExistence type="predicted"/>
<dbReference type="Gene3D" id="1.25.40.10">
    <property type="entry name" value="Tetratricopeptide repeat domain"/>
    <property type="match status" value="1"/>
</dbReference>
<keyword evidence="1" id="KW-0469">Meiosis</keyword>
<dbReference type="GO" id="GO:0090173">
    <property type="term" value="P:regulation of synaptonemal complex assembly"/>
    <property type="evidence" value="ECO:0007669"/>
    <property type="project" value="InterPro"/>
</dbReference>
<evidence type="ECO:0000256" key="1">
    <source>
        <dbReference type="ARBA" id="ARBA00023254"/>
    </source>
</evidence>
<sequence>MRYITKSKHTLICLRVNKHKELTRKNKPFIDKETATWITSQVFAAKNLEKNDLTVIDNKINALYPISEKYDRSFRTTTVILDEELILKLENSASSLWNSLTIAMKAEKTLDEYFKEVFCKCKIFATKLLSVHEALFQTNTNLLRTFKCYVNSFKTVSEYNFKDLITNIQQHTEKYLQIINEKTEKFSHEEKVEFKKLNFEFYLVNFQICLTENDLDTAKIYTSKVNITDNSKYMDADLLIELCRMIYNATVLLKESDVSETRQIDKNIVYFLKDVEKYLELPVENLKSHTDYSNLRYSVLIFMTNCLIEEYPQSSEFEECDHYLSLLQSEYPNKVDPFILAIKLINRKEITNLAETIEEILMRMIVSVDVTLNFQTVMASINDLSKIDTKLSIVCLDYLLVNKLSSKNDAKLLEKALCSRFLITTQSKTMKDSEIAESLDDFCTQIERMVSEPLSKHTISCIITLLWNTGKKLEKMENYVDCIKFYKLALKDIISQNYSDRGKIQRALQAVYNKIHDYSSTLKVYQHMDEVDKESPLCQLLILQFFLANDNMDEALMCLQKIKLSEDEKSTNALILAVAECKRKTDLSVQGLLMLFEKLQSKNSPQNISTTSNSQTLSLLRYTLQMIVKVSEEESVETFVNYLPTVEKLLLKAVEFLKTVKLLKELPSEVEKDAIYQQSVTINEIEWFASFSYNVAVKCLTDELCESVTQFPQFCIQFIDLIPIQDFTFPKMYHFTYWKFKSLILQLMIAKEETGKDSHSKHQDIYKRSGELVDNINVMKKSSEFKNGSSLEDTKTINECFLEALTIHLESALMTNDQTTIVDILKKTELYHDSHVEALLVDISSNMEDLPRGLLVEIIETVLGRNIASTEIKEQELCLWLETLLENSINLNHEVDLRILERVLKTLVINQPSFQDPDGTLQTEIETIATYCWNIGVNCIIKENKSKGIAWCKHSMGYANLVNKGLQEQLYSLWESLANSANIDINSAATEKHLPT</sequence>